<keyword evidence="2" id="KW-1185">Reference proteome</keyword>
<protein>
    <submittedName>
        <fullName evidence="1">PEP-CTERM putative exosortase interaction domain-containing protein,HAF family repeat protein</fullName>
    </submittedName>
</protein>
<dbReference type="InterPro" id="IPR013424">
    <property type="entry name" value="Ice-binding_C"/>
</dbReference>
<dbReference type="PATRIC" id="fig|1173027.3.peg.4506"/>
<dbReference type="OrthoDB" id="518002at2"/>
<dbReference type="RefSeq" id="WP_015183919.1">
    <property type="nucleotide sequence ID" value="NC_019738.1"/>
</dbReference>
<organism evidence="1 2">
    <name type="scientific">Allocoleopsis franciscana PCC 7113</name>
    <dbReference type="NCBI Taxonomy" id="1173027"/>
    <lineage>
        <taxon>Bacteria</taxon>
        <taxon>Bacillati</taxon>
        <taxon>Cyanobacteriota</taxon>
        <taxon>Cyanophyceae</taxon>
        <taxon>Coleofasciculales</taxon>
        <taxon>Coleofasciculaceae</taxon>
        <taxon>Allocoleopsis</taxon>
        <taxon>Allocoleopsis franciscana</taxon>
    </lineage>
</organism>
<accession>K9WHW2</accession>
<reference evidence="1 2" key="1">
    <citation type="submission" date="2012-06" db="EMBL/GenBank/DDBJ databases">
        <title>Finished chromosome of genome of Microcoleus sp. PCC 7113.</title>
        <authorList>
            <consortium name="US DOE Joint Genome Institute"/>
            <person name="Gugger M."/>
            <person name="Coursin T."/>
            <person name="Rippka R."/>
            <person name="Tandeau De Marsac N."/>
            <person name="Huntemann M."/>
            <person name="Wei C.-L."/>
            <person name="Han J."/>
            <person name="Detter J.C."/>
            <person name="Han C."/>
            <person name="Tapia R."/>
            <person name="Chen A."/>
            <person name="Kyrpides N."/>
            <person name="Mavromatis K."/>
            <person name="Markowitz V."/>
            <person name="Szeto E."/>
            <person name="Ivanova N."/>
            <person name="Pagani I."/>
            <person name="Pati A."/>
            <person name="Goodwin L."/>
            <person name="Nordberg H.P."/>
            <person name="Cantor M.N."/>
            <person name="Hua S.X."/>
            <person name="Woyke T."/>
            <person name="Kerfeld C.A."/>
        </authorList>
    </citation>
    <scope>NUCLEOTIDE SEQUENCE [LARGE SCALE GENOMIC DNA]</scope>
    <source>
        <strain evidence="1 2">PCC 7113</strain>
    </source>
</reference>
<dbReference type="NCBIfam" id="TIGR02913">
    <property type="entry name" value="HAF_rpt"/>
    <property type="match status" value="2"/>
</dbReference>
<dbReference type="AlphaFoldDB" id="K9WHW2"/>
<dbReference type="NCBIfam" id="TIGR02595">
    <property type="entry name" value="PEP_CTERM"/>
    <property type="match status" value="1"/>
</dbReference>
<gene>
    <name evidence="1" type="ORF">Mic7113_4079</name>
</gene>
<dbReference type="eggNOG" id="COG5563">
    <property type="taxonomic scope" value="Bacteria"/>
</dbReference>
<evidence type="ECO:0000313" key="1">
    <source>
        <dbReference type="EMBL" id="AFZ19783.1"/>
    </source>
</evidence>
<proteinExistence type="predicted"/>
<dbReference type="InterPro" id="IPR014262">
    <property type="entry name" value="HAF_rpt"/>
</dbReference>
<dbReference type="HOGENOM" id="CLU_054530_0_0_3"/>
<dbReference type="KEGG" id="mic:Mic7113_4079"/>
<dbReference type="EMBL" id="CP003630">
    <property type="protein sequence ID" value="AFZ19783.1"/>
    <property type="molecule type" value="Genomic_DNA"/>
</dbReference>
<dbReference type="Proteomes" id="UP000010471">
    <property type="component" value="Chromosome"/>
</dbReference>
<sequence length="368" mass="38729">MNCTSIGQKLSFATATVALLALGSIEPAAAISLYSITELPFVPTDINDKGQIVGSQYLWESGTLTELGFLPGANATYAKGINNVGQVVGSSGLLGSSSSAFIWQDGIMSSLGTPPASICTGCYYATANDINDQGQIVGDLVSWSYQGFVWANGTLIDTLAPSYLINDADAINNAGQVIVTGAARWSVAFVWNNGTLTALDTPQDTTTITYVKAKDINNAGQVVGSFSVPFFVSTPRIDTLLWDGNTGTILDNIDGNVFSANSINDSTLVVGESRSNNSTTYASIWEDGELFDLNTLIPADSGWELVSASKINNKNQIVGTGKINGESRGFLLTPEAKSVPEPTSVLGVLGLGGLSMVLSRLRKRKWGN</sequence>
<evidence type="ECO:0000313" key="2">
    <source>
        <dbReference type="Proteomes" id="UP000010471"/>
    </source>
</evidence>
<name>K9WHW2_9CYAN</name>